<proteinExistence type="inferred from homology"/>
<gene>
    <name evidence="3" type="ORF">ACFPBZ_06790</name>
</gene>
<dbReference type="Pfam" id="PF04075">
    <property type="entry name" value="F420H2_quin_red"/>
    <property type="match status" value="1"/>
</dbReference>
<dbReference type="SUPFAM" id="SSF50475">
    <property type="entry name" value="FMN-binding split barrel"/>
    <property type="match status" value="1"/>
</dbReference>
<dbReference type="RefSeq" id="WP_378035259.1">
    <property type="nucleotide sequence ID" value="NZ_JBHSIV010000005.1"/>
</dbReference>
<protein>
    <submittedName>
        <fullName evidence="3">Nitroreductase family deazaflavin-dependent oxidoreductase</fullName>
    </submittedName>
</protein>
<reference evidence="4" key="1">
    <citation type="journal article" date="2019" name="Int. J. Syst. Evol. Microbiol.">
        <title>The Global Catalogue of Microorganisms (GCM) 10K type strain sequencing project: providing services to taxonomists for standard genome sequencing and annotation.</title>
        <authorList>
            <consortium name="The Broad Institute Genomics Platform"/>
            <consortium name="The Broad Institute Genome Sequencing Center for Infectious Disease"/>
            <person name="Wu L."/>
            <person name="Ma J."/>
        </authorList>
    </citation>
    <scope>NUCLEOTIDE SEQUENCE [LARGE SCALE GENOMIC DNA]</scope>
    <source>
        <strain evidence="4">CGMCC 4.7093</strain>
    </source>
</reference>
<evidence type="ECO:0000313" key="3">
    <source>
        <dbReference type="EMBL" id="MFC5061906.1"/>
    </source>
</evidence>
<dbReference type="InterPro" id="IPR004378">
    <property type="entry name" value="F420H2_quin_Rdtase"/>
</dbReference>
<organism evidence="3 4">
    <name type="scientific">Actinomycetospora atypica</name>
    <dbReference type="NCBI Taxonomy" id="1290095"/>
    <lineage>
        <taxon>Bacteria</taxon>
        <taxon>Bacillati</taxon>
        <taxon>Actinomycetota</taxon>
        <taxon>Actinomycetes</taxon>
        <taxon>Pseudonocardiales</taxon>
        <taxon>Pseudonocardiaceae</taxon>
        <taxon>Actinomycetospora</taxon>
    </lineage>
</organism>
<comment type="catalytic activity">
    <reaction evidence="2">
        <text>oxidized coenzyme F420-(gamma-L-Glu)(n) + a quinol + H(+) = reduced coenzyme F420-(gamma-L-Glu)(n) + a quinone</text>
        <dbReference type="Rhea" id="RHEA:39663"/>
        <dbReference type="Rhea" id="RHEA-COMP:12939"/>
        <dbReference type="Rhea" id="RHEA-COMP:14378"/>
        <dbReference type="ChEBI" id="CHEBI:15378"/>
        <dbReference type="ChEBI" id="CHEBI:24646"/>
        <dbReference type="ChEBI" id="CHEBI:132124"/>
        <dbReference type="ChEBI" id="CHEBI:133980"/>
        <dbReference type="ChEBI" id="CHEBI:139511"/>
    </reaction>
</comment>
<keyword evidence="4" id="KW-1185">Reference proteome</keyword>
<name>A0ABV9YGY8_9PSEU</name>
<evidence type="ECO:0000256" key="1">
    <source>
        <dbReference type="ARBA" id="ARBA00008710"/>
    </source>
</evidence>
<evidence type="ECO:0000313" key="4">
    <source>
        <dbReference type="Proteomes" id="UP001595947"/>
    </source>
</evidence>
<dbReference type="PANTHER" id="PTHR39428:SF1">
    <property type="entry name" value="F420H(2)-DEPENDENT QUINONE REDUCTASE RV1261C"/>
    <property type="match status" value="1"/>
</dbReference>
<evidence type="ECO:0000256" key="2">
    <source>
        <dbReference type="ARBA" id="ARBA00049106"/>
    </source>
</evidence>
<comment type="similarity">
    <text evidence="1">Belongs to the F420H(2)-dependent quinone reductase family.</text>
</comment>
<dbReference type="NCBIfam" id="TIGR00026">
    <property type="entry name" value="hi_GC_TIGR00026"/>
    <property type="match status" value="1"/>
</dbReference>
<comment type="caution">
    <text evidence="3">The sequence shown here is derived from an EMBL/GenBank/DDBJ whole genome shotgun (WGS) entry which is preliminary data.</text>
</comment>
<dbReference type="InterPro" id="IPR012349">
    <property type="entry name" value="Split_barrel_FMN-bd"/>
</dbReference>
<accession>A0ABV9YGY8</accession>
<dbReference type="Gene3D" id="2.30.110.10">
    <property type="entry name" value="Electron Transport, Fmn-binding Protein, Chain A"/>
    <property type="match status" value="1"/>
</dbReference>
<dbReference type="PANTHER" id="PTHR39428">
    <property type="entry name" value="F420H(2)-DEPENDENT QUINONE REDUCTASE RV1261C"/>
    <property type="match status" value="1"/>
</dbReference>
<sequence>MTEEWSRWNDGIVEANTRVVEEFRANGGEVGGYFAGAPMLLLHHVGARTGIERVNPLVYLRDGDDLVVSASKGGDPHHPAWYHDLKAHPRVVVEVGTETVAVEAVEVTGAERDELYARLAAMRPAFAGYEARTDRVIPMFRLVRQEP</sequence>
<dbReference type="Proteomes" id="UP001595947">
    <property type="component" value="Unassembled WGS sequence"/>
</dbReference>
<dbReference type="EMBL" id="JBHSIV010000005">
    <property type="protein sequence ID" value="MFC5061906.1"/>
    <property type="molecule type" value="Genomic_DNA"/>
</dbReference>